<dbReference type="SUPFAM" id="SSF53649">
    <property type="entry name" value="Alkaline phosphatase-like"/>
    <property type="match status" value="1"/>
</dbReference>
<comment type="caution">
    <text evidence="2">The sequence shown here is derived from an EMBL/GenBank/DDBJ whole genome shotgun (WGS) entry which is preliminary data.</text>
</comment>
<gene>
    <name evidence="2" type="ORF">ES692_15960</name>
</gene>
<dbReference type="Proteomes" id="UP000321938">
    <property type="component" value="Unassembled WGS sequence"/>
</dbReference>
<reference evidence="2 3" key="1">
    <citation type="submission" date="2019-08" db="EMBL/GenBank/DDBJ databases">
        <title>Genome of Psychroserpens burtonensis ACAM 167.</title>
        <authorList>
            <person name="Bowman J.P."/>
        </authorList>
    </citation>
    <scope>NUCLEOTIDE SEQUENCE [LARGE SCALE GENOMIC DNA]</scope>
    <source>
        <strain evidence="2 3">ACAM 167</strain>
    </source>
</reference>
<evidence type="ECO:0000313" key="3">
    <source>
        <dbReference type="Proteomes" id="UP000321938"/>
    </source>
</evidence>
<keyword evidence="1" id="KW-0812">Transmembrane</keyword>
<protein>
    <recommendedName>
        <fullName evidence="4">Sulfatase-like hydrolase/transferase</fullName>
    </recommendedName>
</protein>
<dbReference type="RefSeq" id="WP_037051380.1">
    <property type="nucleotide sequence ID" value="NZ_VOSB01000028.1"/>
</dbReference>
<evidence type="ECO:0000256" key="1">
    <source>
        <dbReference type="SAM" id="Phobius"/>
    </source>
</evidence>
<dbReference type="Gene3D" id="3.40.720.10">
    <property type="entry name" value="Alkaline Phosphatase, subunit A"/>
    <property type="match status" value="1"/>
</dbReference>
<name>A0A5C7B729_9FLAO</name>
<feature type="transmembrane region" description="Helical" evidence="1">
    <location>
        <begin position="51"/>
        <end position="73"/>
    </location>
</feature>
<sequence length="499" mass="58089">MKLIQRLKKKVSRFSPKSRSFPIVAALAAGLYPLLYVYYSNFTLVCSWSQFAFYVITFLLLPVFVFYIARIASDRLHLIGRYKPYIIPVLNITFFVFFMVLVTYGFKKKILVVVLLLAFILSIVVFKHIKKVVIMQLIMSVIAFFMLIPVLFVPFKTSSEWMQQPDDIEQAKFKKKPNIYIIQPDGYANFSELRNELYNYDNSDFEAFLLDHNFKMYENFRSNYFSTLSSNSSMFAMKHHYYNNVKGSAHELYNSRKIVIGDNPVISIFKNNEYKTFLMLQKSYLLVNRSKVLYDYCNIDYSEVPYFTRGFGVTKDLEIDLEKVINENKETNNFYFIEQIAPGHVSTFKNDSDGKTKERKDYIDKLDDANGWLKNIINIINENDNEAIVVMVADHGGFVGFDYTLQTRIKQEDDELVKSAFTAALAIKWPKGEVPEFDNKLKSNVNLFRVLFSYLEDNVGYLEHLESDHSYLMINEGAPNGVYEVMDSLGNVVFKEITD</sequence>
<dbReference type="InterPro" id="IPR017850">
    <property type="entry name" value="Alkaline_phosphatase_core_sf"/>
</dbReference>
<dbReference type="STRING" id="1123037.GCA_000425305_00997"/>
<feature type="transmembrane region" description="Helical" evidence="1">
    <location>
        <begin position="21"/>
        <end position="39"/>
    </location>
</feature>
<keyword evidence="1" id="KW-0472">Membrane</keyword>
<feature type="transmembrane region" description="Helical" evidence="1">
    <location>
        <begin position="110"/>
        <end position="126"/>
    </location>
</feature>
<proteinExistence type="predicted"/>
<dbReference type="AlphaFoldDB" id="A0A5C7B729"/>
<dbReference type="EMBL" id="VOSB01000028">
    <property type="protein sequence ID" value="TXE15592.1"/>
    <property type="molecule type" value="Genomic_DNA"/>
</dbReference>
<evidence type="ECO:0008006" key="4">
    <source>
        <dbReference type="Google" id="ProtNLM"/>
    </source>
</evidence>
<feature type="transmembrane region" description="Helical" evidence="1">
    <location>
        <begin position="133"/>
        <end position="155"/>
    </location>
</feature>
<keyword evidence="1" id="KW-1133">Transmembrane helix</keyword>
<evidence type="ECO:0000313" key="2">
    <source>
        <dbReference type="EMBL" id="TXE15592.1"/>
    </source>
</evidence>
<keyword evidence="3" id="KW-1185">Reference proteome</keyword>
<feature type="transmembrane region" description="Helical" evidence="1">
    <location>
        <begin position="85"/>
        <end position="104"/>
    </location>
</feature>
<dbReference type="OrthoDB" id="1398489at2"/>
<accession>A0A5C7B729</accession>
<organism evidence="2 3">
    <name type="scientific">Psychroserpens burtonensis</name>
    <dbReference type="NCBI Taxonomy" id="49278"/>
    <lineage>
        <taxon>Bacteria</taxon>
        <taxon>Pseudomonadati</taxon>
        <taxon>Bacteroidota</taxon>
        <taxon>Flavobacteriia</taxon>
        <taxon>Flavobacteriales</taxon>
        <taxon>Flavobacteriaceae</taxon>
        <taxon>Psychroserpens</taxon>
    </lineage>
</organism>